<dbReference type="Proteomes" id="UP001159363">
    <property type="component" value="Chromosome 8"/>
</dbReference>
<evidence type="ECO:0000259" key="4">
    <source>
        <dbReference type="Pfam" id="PF01591"/>
    </source>
</evidence>
<dbReference type="CDD" id="cd07067">
    <property type="entry name" value="HP_PGM_like"/>
    <property type="match status" value="1"/>
</dbReference>
<dbReference type="Pfam" id="PF00300">
    <property type="entry name" value="His_Phos_1"/>
    <property type="match status" value="1"/>
</dbReference>
<comment type="similarity">
    <text evidence="1">In the C-terminal section; belongs to the phosphoglycerate mutase family.</text>
</comment>
<dbReference type="PANTHER" id="PTHR10606:SF65">
    <property type="entry name" value="6-PHOSPHOFRUCTO-2-KINASE_FRUCTOSE-2, 6-BISPHOSPHATASE-LIKE PROTEIN"/>
    <property type="match status" value="1"/>
</dbReference>
<evidence type="ECO:0000256" key="1">
    <source>
        <dbReference type="ARBA" id="ARBA00008408"/>
    </source>
</evidence>
<dbReference type="InterPro" id="IPR003094">
    <property type="entry name" value="6Pfruct_kin"/>
</dbReference>
<dbReference type="SMART" id="SM00855">
    <property type="entry name" value="PGAM"/>
    <property type="match status" value="1"/>
</dbReference>
<dbReference type="InterPro" id="IPR029033">
    <property type="entry name" value="His_PPase_superfam"/>
</dbReference>
<dbReference type="InterPro" id="IPR013078">
    <property type="entry name" value="His_Pase_superF_clade-1"/>
</dbReference>
<dbReference type="Gene3D" id="3.40.50.1240">
    <property type="entry name" value="Phosphoglycerate mutase-like"/>
    <property type="match status" value="1"/>
</dbReference>
<dbReference type="Pfam" id="PF01591">
    <property type="entry name" value="6PF2K"/>
    <property type="match status" value="1"/>
</dbReference>
<dbReference type="SUPFAM" id="SSF53254">
    <property type="entry name" value="Phosphoglycerate mutase-like"/>
    <property type="match status" value="1"/>
</dbReference>
<evidence type="ECO:0000313" key="5">
    <source>
        <dbReference type="EMBL" id="KAJ8875930.1"/>
    </source>
</evidence>
<dbReference type="Gene3D" id="3.40.50.300">
    <property type="entry name" value="P-loop containing nucleotide triphosphate hydrolases"/>
    <property type="match status" value="1"/>
</dbReference>
<keyword evidence="6" id="KW-1185">Reference proteome</keyword>
<dbReference type="EMBL" id="JARBHB010000009">
    <property type="protein sequence ID" value="KAJ8875930.1"/>
    <property type="molecule type" value="Genomic_DNA"/>
</dbReference>
<evidence type="ECO:0000256" key="3">
    <source>
        <dbReference type="ARBA" id="ARBA00022840"/>
    </source>
</evidence>
<gene>
    <name evidence="5" type="ORF">PR048_023838</name>
</gene>
<dbReference type="InterPro" id="IPR027417">
    <property type="entry name" value="P-loop_NTPase"/>
</dbReference>
<keyword evidence="2" id="KW-0547">Nucleotide-binding</keyword>
<protein>
    <recommendedName>
        <fullName evidence="4">6-phosphofructo-2-kinase domain-containing protein</fullName>
    </recommendedName>
</protein>
<keyword evidence="3" id="KW-0067">ATP-binding</keyword>
<sequence length="520" mass="59455">MAPTIGEVCKISPSKEDRDDDLVKKECKIPAYRYNHKGGDVKKCGAPLVVVMVGLPARGKTVTANKLARYLGWTGHPAKVFVVSQYRRKLVERYNSHDMFRADNEEAMEIRRRSSQAALDDAVSWLQESAGSSVAILDGTNTTQNQRQALHNHIVSKLGYRLLFVELICGDEAILMRNIKEVLTNSPDYKDMAQEKAQDDFEQKVQHYLEQYEPLSSKRDSHFSYIKVVDEGVEITTHKLRGHLESKVHVFVANFSQAPKTLYFSRVSLATVSHCGWLVKRTCVLTYWWCLQHGESDNNVLGKIGGDANLSPRGVQYAVSLARHMNAQQIPDLRVWTSQLRRTKQTAQDICATKEHFDALNELDAGVCEGLTYEEMADQFPQEFAWRDQDKLRYRYPWGESYLDIMGRLEPVFLELEHMENVLVVSHQAVLRCVLGYFLGKKPEELPYINVPLHTIIKLTTEGYSCRLEFIKLPVECVDTYRQQPKNCSGTRSQKEALVTVPSHFDSLNLWQHPPLIQQH</sequence>
<name>A0ABQ9GV66_9NEOP</name>
<dbReference type="SUPFAM" id="SSF52540">
    <property type="entry name" value="P-loop containing nucleoside triphosphate hydrolases"/>
    <property type="match status" value="1"/>
</dbReference>
<dbReference type="InterPro" id="IPR013079">
    <property type="entry name" value="6Phosfructo_kin"/>
</dbReference>
<dbReference type="PRINTS" id="PR00991">
    <property type="entry name" value="6PFRUCTKNASE"/>
</dbReference>
<reference evidence="5 6" key="1">
    <citation type="submission" date="2023-02" db="EMBL/GenBank/DDBJ databases">
        <title>LHISI_Scaffold_Assembly.</title>
        <authorList>
            <person name="Stuart O.P."/>
            <person name="Cleave R."/>
            <person name="Magrath M.J.L."/>
            <person name="Mikheyev A.S."/>
        </authorList>
    </citation>
    <scope>NUCLEOTIDE SEQUENCE [LARGE SCALE GENOMIC DNA]</scope>
    <source>
        <strain evidence="5">Daus_M_001</strain>
        <tissue evidence="5">Leg muscle</tissue>
    </source>
</reference>
<dbReference type="PANTHER" id="PTHR10606">
    <property type="entry name" value="6-PHOSPHOFRUCTO-2-KINASE/FRUCTOSE-2,6-BISPHOSPHATASE"/>
    <property type="match status" value="1"/>
</dbReference>
<organism evidence="5 6">
    <name type="scientific">Dryococelus australis</name>
    <dbReference type="NCBI Taxonomy" id="614101"/>
    <lineage>
        <taxon>Eukaryota</taxon>
        <taxon>Metazoa</taxon>
        <taxon>Ecdysozoa</taxon>
        <taxon>Arthropoda</taxon>
        <taxon>Hexapoda</taxon>
        <taxon>Insecta</taxon>
        <taxon>Pterygota</taxon>
        <taxon>Neoptera</taxon>
        <taxon>Polyneoptera</taxon>
        <taxon>Phasmatodea</taxon>
        <taxon>Verophasmatodea</taxon>
        <taxon>Anareolatae</taxon>
        <taxon>Phasmatidae</taxon>
        <taxon>Eurycanthinae</taxon>
        <taxon>Dryococelus</taxon>
    </lineage>
</organism>
<accession>A0ABQ9GV66</accession>
<comment type="caution">
    <text evidence="5">The sequence shown here is derived from an EMBL/GenBank/DDBJ whole genome shotgun (WGS) entry which is preliminary data.</text>
</comment>
<dbReference type="PIRSF" id="PIRSF000709">
    <property type="entry name" value="6PFK_2-Ptase"/>
    <property type="match status" value="1"/>
</dbReference>
<evidence type="ECO:0000313" key="6">
    <source>
        <dbReference type="Proteomes" id="UP001159363"/>
    </source>
</evidence>
<proteinExistence type="inferred from homology"/>
<evidence type="ECO:0000256" key="2">
    <source>
        <dbReference type="ARBA" id="ARBA00022741"/>
    </source>
</evidence>
<feature type="domain" description="6-phosphofructo-2-kinase" evidence="4">
    <location>
        <begin position="45"/>
        <end position="259"/>
    </location>
</feature>